<dbReference type="WBParaSite" id="PS1159_v2.g11351.t1">
    <property type="protein sequence ID" value="PS1159_v2.g11351.t1"/>
    <property type="gene ID" value="PS1159_v2.g11351"/>
</dbReference>
<sequence>MLRRIGNLVTKAVVRIQNAKLLPSQKTAFKALKPATRRIISQASRAPLSRNPFLRTFQQAIRSSRLFLRPFSAIHLQQFSSFHERERRNRFRGLYKLQRRKN</sequence>
<evidence type="ECO:0000313" key="1">
    <source>
        <dbReference type="Proteomes" id="UP000887580"/>
    </source>
</evidence>
<organism evidence="1 2">
    <name type="scientific">Panagrolaimus sp. PS1159</name>
    <dbReference type="NCBI Taxonomy" id="55785"/>
    <lineage>
        <taxon>Eukaryota</taxon>
        <taxon>Metazoa</taxon>
        <taxon>Ecdysozoa</taxon>
        <taxon>Nematoda</taxon>
        <taxon>Chromadorea</taxon>
        <taxon>Rhabditida</taxon>
        <taxon>Tylenchina</taxon>
        <taxon>Panagrolaimomorpha</taxon>
        <taxon>Panagrolaimoidea</taxon>
        <taxon>Panagrolaimidae</taxon>
        <taxon>Panagrolaimus</taxon>
    </lineage>
</organism>
<evidence type="ECO:0000313" key="2">
    <source>
        <dbReference type="WBParaSite" id="PS1159_v2.g11351.t1"/>
    </source>
</evidence>
<dbReference type="Proteomes" id="UP000887580">
    <property type="component" value="Unplaced"/>
</dbReference>
<name>A0AC35EWS7_9BILA</name>
<protein>
    <submittedName>
        <fullName evidence="2">Uncharacterized protein</fullName>
    </submittedName>
</protein>
<accession>A0AC35EWS7</accession>
<proteinExistence type="predicted"/>
<reference evidence="2" key="1">
    <citation type="submission" date="2022-11" db="UniProtKB">
        <authorList>
            <consortium name="WormBaseParasite"/>
        </authorList>
    </citation>
    <scope>IDENTIFICATION</scope>
</reference>